<evidence type="ECO:0000313" key="2">
    <source>
        <dbReference type="EMBL" id="KAF1917872.1"/>
    </source>
</evidence>
<dbReference type="Pfam" id="PF01966">
    <property type="entry name" value="HD"/>
    <property type="match status" value="1"/>
</dbReference>
<proteinExistence type="predicted"/>
<reference evidence="2" key="1">
    <citation type="journal article" date="2020" name="Stud. Mycol.">
        <title>101 Dothideomycetes genomes: a test case for predicting lifestyles and emergence of pathogens.</title>
        <authorList>
            <person name="Haridas S."/>
            <person name="Albert R."/>
            <person name="Binder M."/>
            <person name="Bloem J."/>
            <person name="Labutti K."/>
            <person name="Salamov A."/>
            <person name="Andreopoulos B."/>
            <person name="Baker S."/>
            <person name="Barry K."/>
            <person name="Bills G."/>
            <person name="Bluhm B."/>
            <person name="Cannon C."/>
            <person name="Castanera R."/>
            <person name="Culley D."/>
            <person name="Daum C."/>
            <person name="Ezra D."/>
            <person name="Gonzalez J."/>
            <person name="Henrissat B."/>
            <person name="Kuo A."/>
            <person name="Liang C."/>
            <person name="Lipzen A."/>
            <person name="Lutzoni F."/>
            <person name="Magnuson J."/>
            <person name="Mondo S."/>
            <person name="Nolan M."/>
            <person name="Ohm R."/>
            <person name="Pangilinan J."/>
            <person name="Park H.-J."/>
            <person name="Ramirez L."/>
            <person name="Alfaro M."/>
            <person name="Sun H."/>
            <person name="Tritt A."/>
            <person name="Yoshinaga Y."/>
            <person name="Zwiers L.-H."/>
            <person name="Turgeon B."/>
            <person name="Goodwin S."/>
            <person name="Spatafora J."/>
            <person name="Crous P."/>
            <person name="Grigoriev I."/>
        </authorList>
    </citation>
    <scope>NUCLEOTIDE SEQUENCE</scope>
    <source>
        <strain evidence="2">HMLAC05119</strain>
    </source>
</reference>
<dbReference type="SUPFAM" id="SSF109604">
    <property type="entry name" value="HD-domain/PDEase-like"/>
    <property type="match status" value="1"/>
</dbReference>
<dbReference type="CDD" id="cd00077">
    <property type="entry name" value="HDc"/>
    <property type="match status" value="1"/>
</dbReference>
<dbReference type="PROSITE" id="PS51831">
    <property type="entry name" value="HD"/>
    <property type="match status" value="1"/>
</dbReference>
<dbReference type="PANTHER" id="PTHR33594:SF1">
    <property type="entry name" value="HD_PDEASE DOMAIN-CONTAINING PROTEIN"/>
    <property type="match status" value="1"/>
</dbReference>
<dbReference type="EMBL" id="ML979134">
    <property type="protein sequence ID" value="KAF1917872.1"/>
    <property type="molecule type" value="Genomic_DNA"/>
</dbReference>
<organism evidence="2 3">
    <name type="scientific">Ampelomyces quisqualis</name>
    <name type="common">Powdery mildew agent</name>
    <dbReference type="NCBI Taxonomy" id="50730"/>
    <lineage>
        <taxon>Eukaryota</taxon>
        <taxon>Fungi</taxon>
        <taxon>Dikarya</taxon>
        <taxon>Ascomycota</taxon>
        <taxon>Pezizomycotina</taxon>
        <taxon>Dothideomycetes</taxon>
        <taxon>Pleosporomycetidae</taxon>
        <taxon>Pleosporales</taxon>
        <taxon>Pleosporineae</taxon>
        <taxon>Phaeosphaeriaceae</taxon>
        <taxon>Ampelomyces</taxon>
    </lineage>
</organism>
<evidence type="ECO:0000313" key="3">
    <source>
        <dbReference type="Proteomes" id="UP000800096"/>
    </source>
</evidence>
<dbReference type="AlphaFoldDB" id="A0A6A5QR65"/>
<feature type="domain" description="HD" evidence="1">
    <location>
        <begin position="44"/>
        <end position="159"/>
    </location>
</feature>
<keyword evidence="3" id="KW-1185">Reference proteome</keyword>
<dbReference type="SMART" id="SM00471">
    <property type="entry name" value="HDc"/>
    <property type="match status" value="1"/>
</dbReference>
<dbReference type="PANTHER" id="PTHR33594">
    <property type="entry name" value="SUPERFAMILY HYDROLASE, PUTATIVE (AFU_ORTHOLOGUE AFUA_1G03035)-RELATED"/>
    <property type="match status" value="1"/>
</dbReference>
<name>A0A6A5QR65_AMPQU</name>
<dbReference type="InterPro" id="IPR006674">
    <property type="entry name" value="HD_domain"/>
</dbReference>
<sequence length="232" mass="26212">MAANESPLRIPRVPIEEKDMPLFKSINDFVHTYMSQPGHDNSHDYQHILRVVSNANRILEAEIEDDPSKSFDTSALFLAALLHDVGDRKYVKPGEDVENQISTVLCERGADEDLALKVQTIVKNVSYSHEVQNPEAVTSTLRIYPELGIVQDADRLDAIGAVGVARCFSFGAARFPDQPMTRAIDHFDEKLYRLAQLMKTRSGIEMAQRRNKVLEDFAKEFEMEAELSFALE</sequence>
<dbReference type="InterPro" id="IPR003607">
    <property type="entry name" value="HD/PDEase_dom"/>
</dbReference>
<dbReference type="Gene3D" id="1.10.3210.50">
    <property type="match status" value="1"/>
</dbReference>
<accession>A0A6A5QR65</accession>
<gene>
    <name evidence="2" type="ORF">BDU57DRAFT_179841</name>
</gene>
<evidence type="ECO:0000259" key="1">
    <source>
        <dbReference type="PROSITE" id="PS51831"/>
    </source>
</evidence>
<dbReference type="OrthoDB" id="16547at2759"/>
<dbReference type="Proteomes" id="UP000800096">
    <property type="component" value="Unassembled WGS sequence"/>
</dbReference>
<protein>
    <recommendedName>
        <fullName evidence="1">HD domain-containing protein</fullName>
    </recommendedName>
</protein>